<feature type="compositionally biased region" description="Basic residues" evidence="1">
    <location>
        <begin position="123"/>
        <end position="141"/>
    </location>
</feature>
<feature type="compositionally biased region" description="Basic and acidic residues" evidence="1">
    <location>
        <begin position="158"/>
        <end position="173"/>
    </location>
</feature>
<accession>V8NQX2</accession>
<feature type="non-terminal residue" evidence="2">
    <location>
        <position position="1"/>
    </location>
</feature>
<evidence type="ECO:0000256" key="1">
    <source>
        <dbReference type="SAM" id="MobiDB-lite"/>
    </source>
</evidence>
<dbReference type="Proteomes" id="UP000018936">
    <property type="component" value="Unassembled WGS sequence"/>
</dbReference>
<evidence type="ECO:0000313" key="2">
    <source>
        <dbReference type="EMBL" id="ETE64063.1"/>
    </source>
</evidence>
<sequence>MPKEADWHLSGNWEGLDMQLPRALQPVFVRLLFNHEEQPMTIAVPVSDQHPLQCENSFNPPWDSAASLSNSEGWLGQDFLSERVSARSVAEEDPHMLTPRLLWIGDTQKEWGQLPIYGDREKKKGRKEGRKERGRKRKKERRKEGGKEGRRERRKEKGRKEGKREGEEGRKEAYSNFTRETSASSLLNLKKLARFNTNQASHCVGMQLPALSPAVDFLHYKRDKSLRLDTLI</sequence>
<proteinExistence type="predicted"/>
<dbReference type="AlphaFoldDB" id="V8NQX2"/>
<comment type="caution">
    <text evidence="2">The sequence shown here is derived from an EMBL/GenBank/DDBJ whole genome shotgun (WGS) entry which is preliminary data.</text>
</comment>
<feature type="compositionally biased region" description="Basic and acidic residues" evidence="1">
    <location>
        <begin position="142"/>
        <end position="151"/>
    </location>
</feature>
<gene>
    <name evidence="2" type="primary">rsp-7</name>
    <name evidence="2" type="ORF">L345_10177</name>
</gene>
<keyword evidence="3" id="KW-1185">Reference proteome</keyword>
<organism evidence="2 3">
    <name type="scientific">Ophiophagus hannah</name>
    <name type="common">King cobra</name>
    <name type="synonym">Naja hannah</name>
    <dbReference type="NCBI Taxonomy" id="8665"/>
    <lineage>
        <taxon>Eukaryota</taxon>
        <taxon>Metazoa</taxon>
        <taxon>Chordata</taxon>
        <taxon>Craniata</taxon>
        <taxon>Vertebrata</taxon>
        <taxon>Euteleostomi</taxon>
        <taxon>Lepidosauria</taxon>
        <taxon>Squamata</taxon>
        <taxon>Bifurcata</taxon>
        <taxon>Unidentata</taxon>
        <taxon>Episquamata</taxon>
        <taxon>Toxicofera</taxon>
        <taxon>Serpentes</taxon>
        <taxon>Colubroidea</taxon>
        <taxon>Elapidae</taxon>
        <taxon>Elapinae</taxon>
        <taxon>Ophiophagus</taxon>
    </lineage>
</organism>
<dbReference type="EMBL" id="AZIM01002424">
    <property type="protein sequence ID" value="ETE64063.1"/>
    <property type="molecule type" value="Genomic_DNA"/>
</dbReference>
<name>V8NQX2_OPHHA</name>
<protein>
    <submittedName>
        <fullName evidence="2">Putative splicing factor, arginine/serine-rich 7</fullName>
    </submittedName>
</protein>
<evidence type="ECO:0000313" key="3">
    <source>
        <dbReference type="Proteomes" id="UP000018936"/>
    </source>
</evidence>
<reference evidence="2 3" key="1">
    <citation type="journal article" date="2013" name="Proc. Natl. Acad. Sci. U.S.A.">
        <title>The king cobra genome reveals dynamic gene evolution and adaptation in the snake venom system.</title>
        <authorList>
            <person name="Vonk F.J."/>
            <person name="Casewell N.R."/>
            <person name="Henkel C.V."/>
            <person name="Heimberg A.M."/>
            <person name="Jansen H.J."/>
            <person name="McCleary R.J."/>
            <person name="Kerkkamp H.M."/>
            <person name="Vos R.A."/>
            <person name="Guerreiro I."/>
            <person name="Calvete J.J."/>
            <person name="Wuster W."/>
            <person name="Woods A.E."/>
            <person name="Logan J.M."/>
            <person name="Harrison R.A."/>
            <person name="Castoe T.A."/>
            <person name="de Koning A.P."/>
            <person name="Pollock D.D."/>
            <person name="Yandell M."/>
            <person name="Calderon D."/>
            <person name="Renjifo C."/>
            <person name="Currier R.B."/>
            <person name="Salgado D."/>
            <person name="Pla D."/>
            <person name="Sanz L."/>
            <person name="Hyder A.S."/>
            <person name="Ribeiro J.M."/>
            <person name="Arntzen J.W."/>
            <person name="van den Thillart G.E."/>
            <person name="Boetzer M."/>
            <person name="Pirovano W."/>
            <person name="Dirks R.P."/>
            <person name="Spaink H.P."/>
            <person name="Duboule D."/>
            <person name="McGlinn E."/>
            <person name="Kini R.M."/>
            <person name="Richardson M.K."/>
        </authorList>
    </citation>
    <scope>NUCLEOTIDE SEQUENCE</scope>
    <source>
        <tissue evidence="2">Blood</tissue>
    </source>
</reference>
<feature type="region of interest" description="Disordered" evidence="1">
    <location>
        <begin position="114"/>
        <end position="178"/>
    </location>
</feature>